<evidence type="ECO:0000313" key="4">
    <source>
        <dbReference type="EMBL" id="KAF6070465.1"/>
    </source>
</evidence>
<comment type="similarity">
    <text evidence="1">Belongs to the putative lipase ROG1 family.</text>
</comment>
<dbReference type="Proteomes" id="UP000536275">
    <property type="component" value="Unassembled WGS sequence"/>
</dbReference>
<accession>A0A8H6BZS1</accession>
<dbReference type="PANTHER" id="PTHR11440">
    <property type="entry name" value="LECITHIN-CHOLESTEROL ACYLTRANSFERASE-RELATED"/>
    <property type="match status" value="1"/>
</dbReference>
<reference evidence="4 5" key="1">
    <citation type="submission" date="2020-03" db="EMBL/GenBank/DDBJ databases">
        <title>FDA dAtabase for Regulatory Grade micrObial Sequences (FDA-ARGOS): Supporting development and validation of Infectious Disease Dx tests.</title>
        <authorList>
            <person name="Campos J."/>
            <person name="Goldberg B."/>
            <person name="Tallon L."/>
            <person name="Sadzewicz L."/>
            <person name="Vavikolanu K."/>
            <person name="Mehta A."/>
            <person name="Aluvathingal J."/>
            <person name="Nadendla S."/>
            <person name="Nandy P."/>
            <person name="Geyer C."/>
            <person name="Yan Y."/>
            <person name="Sichtig H."/>
        </authorList>
    </citation>
    <scope>NUCLEOTIDE SEQUENCE [LARGE SCALE GENOMIC DNA]</scope>
    <source>
        <strain evidence="4 5">FDAARGOS_656</strain>
    </source>
</reference>
<dbReference type="AlphaFoldDB" id="A0A8H6BZS1"/>
<proteinExistence type="inferred from homology"/>
<sequence>MIRSIRFYSKVIDLKKEGKTAAKILKSEYKSLKDHYEAPKYPIVLCHGFSGFDRLSLLPIPKEVGHQIDKAKEYAPRGLIELDYWYGIKEALEKLGSTVFIAKVPAFGDIKSRAVSLDKFINKEFNLISHSMGGLDSRYLISKIHKENENYKVASLTTISTPHHGSECADFIVDLIGNNQILKNVCPQSIFDLTTSNMKKFNQSVKDDPNVQYFSFGARFNPRWYNLFSLTWLVMKYEIKKDKARELRRLIDNDGLVSVESSKWGQYIGTLDEVDHLDLINWTNKARSTFDKVMFAQDPTFNPIALYLDIADKLAEKGL</sequence>
<dbReference type="EMBL" id="JABWAD010000062">
    <property type="protein sequence ID" value="KAF6061921.1"/>
    <property type="molecule type" value="Genomic_DNA"/>
</dbReference>
<evidence type="ECO:0000313" key="5">
    <source>
        <dbReference type="Proteomes" id="UP000536275"/>
    </source>
</evidence>
<name>A0A8H6BZS1_CANAX</name>
<protein>
    <submittedName>
        <fullName evidence="4">PGAP1-like family protein</fullName>
    </submittedName>
</protein>
<comment type="caution">
    <text evidence="4">The sequence shown here is derived from an EMBL/GenBank/DDBJ whole genome shotgun (WGS) entry which is preliminary data.</text>
</comment>
<evidence type="ECO:0000256" key="1">
    <source>
        <dbReference type="ARBA" id="ARBA00007920"/>
    </source>
</evidence>
<dbReference type="SUPFAM" id="SSF53474">
    <property type="entry name" value="alpha/beta-Hydrolases"/>
    <property type="match status" value="1"/>
</dbReference>
<dbReference type="InterPro" id="IPR029058">
    <property type="entry name" value="AB_hydrolase_fold"/>
</dbReference>
<dbReference type="Pfam" id="PF05057">
    <property type="entry name" value="DUF676"/>
    <property type="match status" value="1"/>
</dbReference>
<evidence type="ECO:0000259" key="2">
    <source>
        <dbReference type="Pfam" id="PF05057"/>
    </source>
</evidence>
<organism evidence="4 5">
    <name type="scientific">Candida albicans</name>
    <name type="common">Yeast</name>
    <dbReference type="NCBI Taxonomy" id="5476"/>
    <lineage>
        <taxon>Eukaryota</taxon>
        <taxon>Fungi</taxon>
        <taxon>Dikarya</taxon>
        <taxon>Ascomycota</taxon>
        <taxon>Saccharomycotina</taxon>
        <taxon>Pichiomycetes</taxon>
        <taxon>Debaryomycetaceae</taxon>
        <taxon>Candida/Lodderomyces clade</taxon>
        <taxon>Candida</taxon>
    </lineage>
</organism>
<evidence type="ECO:0000313" key="3">
    <source>
        <dbReference type="EMBL" id="KAF6061921.1"/>
    </source>
</evidence>
<dbReference type="EMBL" id="JABWAD010000027">
    <property type="protein sequence ID" value="KAF6070465.1"/>
    <property type="molecule type" value="Genomic_DNA"/>
</dbReference>
<dbReference type="Gene3D" id="3.40.50.1820">
    <property type="entry name" value="alpha/beta hydrolase"/>
    <property type="match status" value="1"/>
</dbReference>
<feature type="domain" description="DUF676" evidence="2">
    <location>
        <begin position="122"/>
        <end position="172"/>
    </location>
</feature>
<dbReference type="InterPro" id="IPR007751">
    <property type="entry name" value="DUF676_lipase-like"/>
</dbReference>
<gene>
    <name evidence="4" type="ORF">FOB64_002527</name>
    <name evidence="3" type="ORF">FOB64_006416</name>
</gene>